<dbReference type="EMBL" id="JADKIO010000004">
    <property type="protein sequence ID" value="MBK9795222.1"/>
    <property type="molecule type" value="Genomic_DNA"/>
</dbReference>
<evidence type="ECO:0000313" key="2">
    <source>
        <dbReference type="EMBL" id="MBK9795222.1"/>
    </source>
</evidence>
<keyword evidence="1" id="KW-0732">Signal</keyword>
<sequence length="160" mass="16946">MRFTSAKPLGFGCLLALLACVPDSPSTLIIESRTEQGLLSLTKVTATARVGLLKATGNSATFTHEALSTSSYSVPTKGRIQVARGAMQVTFVDRDGRTQTVRAAPDAPGEWVADIRTRRLPGKEQRIGFSLLLQPLDGQPAQAEGVVVEVVYGPGVPSPK</sequence>
<feature type="chain" id="PRO_5038692458" evidence="1">
    <location>
        <begin position="20"/>
        <end position="160"/>
    </location>
</feature>
<dbReference type="PROSITE" id="PS51257">
    <property type="entry name" value="PROKAR_LIPOPROTEIN"/>
    <property type="match status" value="1"/>
</dbReference>
<evidence type="ECO:0000256" key="1">
    <source>
        <dbReference type="SAM" id="SignalP"/>
    </source>
</evidence>
<gene>
    <name evidence="2" type="ORF">IPP58_01755</name>
</gene>
<accession>A0A9D7SEU5</accession>
<protein>
    <submittedName>
        <fullName evidence="2">Uncharacterized protein</fullName>
    </submittedName>
</protein>
<comment type="caution">
    <text evidence="2">The sequence shown here is derived from an EMBL/GenBank/DDBJ whole genome shotgun (WGS) entry which is preliminary data.</text>
</comment>
<reference evidence="2" key="1">
    <citation type="submission" date="2020-10" db="EMBL/GenBank/DDBJ databases">
        <title>Connecting structure to function with the recovery of over 1000 high-quality activated sludge metagenome-assembled genomes encoding full-length rRNA genes using long-read sequencing.</title>
        <authorList>
            <person name="Singleton C.M."/>
            <person name="Petriglieri F."/>
            <person name="Kristensen J.M."/>
            <person name="Kirkegaard R.H."/>
            <person name="Michaelsen T.Y."/>
            <person name="Andersen M.H."/>
            <person name="Karst S.M."/>
            <person name="Dueholm M.S."/>
            <person name="Nielsen P.H."/>
            <person name="Albertsen M."/>
        </authorList>
    </citation>
    <scope>NUCLEOTIDE SEQUENCE</scope>
    <source>
        <strain evidence="2">Skiv_18-Q3-R9-52_MAXAC.067</strain>
    </source>
</reference>
<organism evidence="2 3">
    <name type="scientific">Candidatus Geothrix skivensis</name>
    <dbReference type="NCBI Taxonomy" id="2954439"/>
    <lineage>
        <taxon>Bacteria</taxon>
        <taxon>Pseudomonadati</taxon>
        <taxon>Acidobacteriota</taxon>
        <taxon>Holophagae</taxon>
        <taxon>Holophagales</taxon>
        <taxon>Holophagaceae</taxon>
        <taxon>Geothrix</taxon>
    </lineage>
</organism>
<name>A0A9D7SEU5_9BACT</name>
<proteinExistence type="predicted"/>
<evidence type="ECO:0000313" key="3">
    <source>
        <dbReference type="Proteomes" id="UP000886657"/>
    </source>
</evidence>
<feature type="signal peptide" evidence="1">
    <location>
        <begin position="1"/>
        <end position="19"/>
    </location>
</feature>
<dbReference type="Proteomes" id="UP000886657">
    <property type="component" value="Unassembled WGS sequence"/>
</dbReference>
<dbReference type="AlphaFoldDB" id="A0A9D7SEU5"/>